<dbReference type="EMBL" id="AMQM01005568">
    <property type="status" value="NOT_ANNOTATED_CDS"/>
    <property type="molecule type" value="Genomic_DNA"/>
</dbReference>
<dbReference type="EMBL" id="KB096983">
    <property type="protein sequence ID" value="ESO00322.1"/>
    <property type="molecule type" value="Genomic_DNA"/>
</dbReference>
<dbReference type="EnsemblMetazoa" id="HelroT176191">
    <property type="protein sequence ID" value="HelroP176191"/>
    <property type="gene ID" value="HelroG176191"/>
</dbReference>
<dbReference type="CTD" id="20205751"/>
<evidence type="ECO:0000313" key="2">
    <source>
        <dbReference type="EnsemblMetazoa" id="HelroP176191"/>
    </source>
</evidence>
<sequence length="159" mass="18343">MDETYRKIGIGHDMTVEQRKKPRELVETAKEKEKTDGGFLYRVKRTPGDPQTNPKNISREYREVEFGVVGFKLLATNFMVNGGRGIFCYVKDHLIYKVANLNDFVDCVWKHFVDVIVSSMRLYIPIGVNRSLGTKVKFPIDLLDNIKKKNRVWECGGDI</sequence>
<reference evidence="2" key="3">
    <citation type="submission" date="2015-06" db="UniProtKB">
        <authorList>
            <consortium name="EnsemblMetazoa"/>
        </authorList>
    </citation>
    <scope>IDENTIFICATION</scope>
</reference>
<dbReference type="InParanoid" id="T1FAA2"/>
<organism evidence="2 3">
    <name type="scientific">Helobdella robusta</name>
    <name type="common">Californian leech</name>
    <dbReference type="NCBI Taxonomy" id="6412"/>
    <lineage>
        <taxon>Eukaryota</taxon>
        <taxon>Metazoa</taxon>
        <taxon>Spiralia</taxon>
        <taxon>Lophotrochozoa</taxon>
        <taxon>Annelida</taxon>
        <taxon>Clitellata</taxon>
        <taxon>Hirudinea</taxon>
        <taxon>Rhynchobdellida</taxon>
        <taxon>Glossiphoniidae</taxon>
        <taxon>Helobdella</taxon>
    </lineage>
</organism>
<dbReference type="HOGENOM" id="CLU_1662695_0_0_1"/>
<dbReference type="KEGG" id="hro:HELRODRAFT_176191"/>
<dbReference type="RefSeq" id="XP_009021756.1">
    <property type="nucleotide sequence ID" value="XM_009023508.1"/>
</dbReference>
<dbReference type="GeneID" id="20205751"/>
<dbReference type="OrthoDB" id="10067362at2759"/>
<reference evidence="3" key="1">
    <citation type="submission" date="2012-12" db="EMBL/GenBank/DDBJ databases">
        <authorList>
            <person name="Hellsten U."/>
            <person name="Grimwood J."/>
            <person name="Chapman J.A."/>
            <person name="Shapiro H."/>
            <person name="Aerts A."/>
            <person name="Otillar R.P."/>
            <person name="Terry A.Y."/>
            <person name="Boore J.L."/>
            <person name="Simakov O."/>
            <person name="Marletaz F."/>
            <person name="Cho S.-J."/>
            <person name="Edsinger-Gonzales E."/>
            <person name="Havlak P."/>
            <person name="Kuo D.-H."/>
            <person name="Larsson T."/>
            <person name="Lv J."/>
            <person name="Arendt D."/>
            <person name="Savage R."/>
            <person name="Osoegawa K."/>
            <person name="de Jong P."/>
            <person name="Lindberg D.R."/>
            <person name="Seaver E.C."/>
            <person name="Weisblat D.A."/>
            <person name="Putnam N.H."/>
            <person name="Grigoriev I.V."/>
            <person name="Rokhsar D.S."/>
        </authorList>
    </citation>
    <scope>NUCLEOTIDE SEQUENCE</scope>
</reference>
<gene>
    <name evidence="2" type="primary">20205751</name>
    <name evidence="1" type="ORF">HELRODRAFT_176191</name>
</gene>
<dbReference type="AlphaFoldDB" id="T1FAA2"/>
<accession>T1FAA2</accession>
<dbReference type="Proteomes" id="UP000015101">
    <property type="component" value="Unassembled WGS sequence"/>
</dbReference>
<evidence type="ECO:0000313" key="1">
    <source>
        <dbReference type="EMBL" id="ESO00322.1"/>
    </source>
</evidence>
<keyword evidence="3" id="KW-1185">Reference proteome</keyword>
<name>T1FAA2_HELRO</name>
<proteinExistence type="predicted"/>
<evidence type="ECO:0000313" key="3">
    <source>
        <dbReference type="Proteomes" id="UP000015101"/>
    </source>
</evidence>
<reference evidence="1 3" key="2">
    <citation type="journal article" date="2013" name="Nature">
        <title>Insights into bilaterian evolution from three spiralian genomes.</title>
        <authorList>
            <person name="Simakov O."/>
            <person name="Marletaz F."/>
            <person name="Cho S.J."/>
            <person name="Edsinger-Gonzales E."/>
            <person name="Havlak P."/>
            <person name="Hellsten U."/>
            <person name="Kuo D.H."/>
            <person name="Larsson T."/>
            <person name="Lv J."/>
            <person name="Arendt D."/>
            <person name="Savage R."/>
            <person name="Osoegawa K."/>
            <person name="de Jong P."/>
            <person name="Grimwood J."/>
            <person name="Chapman J.A."/>
            <person name="Shapiro H."/>
            <person name="Aerts A."/>
            <person name="Otillar R.P."/>
            <person name="Terry A.Y."/>
            <person name="Boore J.L."/>
            <person name="Grigoriev I.V."/>
            <person name="Lindberg D.R."/>
            <person name="Seaver E.C."/>
            <person name="Weisblat D.A."/>
            <person name="Putnam N.H."/>
            <person name="Rokhsar D.S."/>
        </authorList>
    </citation>
    <scope>NUCLEOTIDE SEQUENCE</scope>
</reference>
<protein>
    <submittedName>
        <fullName evidence="1 2">Uncharacterized protein</fullName>
    </submittedName>
</protein>